<evidence type="ECO:0000256" key="6">
    <source>
        <dbReference type="ARBA" id="ARBA00022840"/>
    </source>
</evidence>
<sequence length="287" mass="31562">MKTVNTVEALREQIRAWRGTGARIGFVPTMGNLHAGHLSLVEQARRDADRVVVSVFVNPMQFGPGEDYDSYPRTLDADRARLEAAGADLLFAPPVEEVYPVPLAEMTRVEVPEVGSILCGRFRPGFFAGVATVVTKLFNMVQPDLAVFGEKDYQQLIVIRRLVRDLSLPIRIEGAATLREPDGLAMSSRNAYLTPAEREVAPQLHHVLEGLIAALGAGDRDFPALEQQGMQQLELAGFRPDYVSIRRAVDLSVPDREEAELVVLAAAWLGRARLIDNLRTAPGTDRA</sequence>
<dbReference type="GO" id="GO:0005829">
    <property type="term" value="C:cytosol"/>
    <property type="evidence" value="ECO:0007669"/>
    <property type="project" value="TreeGrafter"/>
</dbReference>
<evidence type="ECO:0000256" key="7">
    <source>
        <dbReference type="ARBA" id="ARBA00048258"/>
    </source>
</evidence>
<dbReference type="OrthoDB" id="9773087at2"/>
<evidence type="ECO:0000313" key="10">
    <source>
        <dbReference type="Proteomes" id="UP000218765"/>
    </source>
</evidence>
<dbReference type="CDD" id="cd00560">
    <property type="entry name" value="PanC"/>
    <property type="match status" value="1"/>
</dbReference>
<keyword evidence="4 8" id="KW-0566">Pantothenate biosynthesis</keyword>
<dbReference type="GO" id="GO:0005524">
    <property type="term" value="F:ATP binding"/>
    <property type="evidence" value="ECO:0007669"/>
    <property type="project" value="UniProtKB-KW"/>
</dbReference>
<keyword evidence="6 8" id="KW-0067">ATP-binding</keyword>
<dbReference type="Proteomes" id="UP000218765">
    <property type="component" value="Chromosome"/>
</dbReference>
<dbReference type="AlphaFoldDB" id="A0A1Z4VUS3"/>
<feature type="binding site" evidence="8">
    <location>
        <begin position="149"/>
        <end position="152"/>
    </location>
    <ligand>
        <name>ATP</name>
        <dbReference type="ChEBI" id="CHEBI:30616"/>
    </ligand>
</feature>
<evidence type="ECO:0000256" key="3">
    <source>
        <dbReference type="ARBA" id="ARBA00022598"/>
    </source>
</evidence>
<dbReference type="Gene3D" id="3.40.50.620">
    <property type="entry name" value="HUPs"/>
    <property type="match status" value="1"/>
</dbReference>
<evidence type="ECO:0000256" key="8">
    <source>
        <dbReference type="HAMAP-Rule" id="MF_00158"/>
    </source>
</evidence>
<protein>
    <recommendedName>
        <fullName evidence="8">Pantothenate synthetase</fullName>
        <shortName evidence="8">PS</shortName>
        <ecNumber evidence="8">6.3.2.1</ecNumber>
    </recommendedName>
    <alternativeName>
        <fullName evidence="8">Pantoate--beta-alanine ligase</fullName>
    </alternativeName>
    <alternativeName>
        <fullName evidence="8">Pantoate-activating enzyme</fullName>
    </alternativeName>
</protein>
<comment type="function">
    <text evidence="8">Catalyzes the condensation of pantoate with beta-alanine in an ATP-dependent reaction via a pantoyl-adenylate intermediate.</text>
</comment>
<dbReference type="PANTHER" id="PTHR21299:SF1">
    <property type="entry name" value="PANTOATE--BETA-ALANINE LIGASE"/>
    <property type="match status" value="1"/>
</dbReference>
<dbReference type="NCBIfam" id="TIGR00018">
    <property type="entry name" value="panC"/>
    <property type="match status" value="1"/>
</dbReference>
<name>A0A1Z4VUS3_9GAMM</name>
<dbReference type="HAMAP" id="MF_00158">
    <property type="entry name" value="PanC"/>
    <property type="match status" value="1"/>
</dbReference>
<comment type="similarity">
    <text evidence="2 8">Belongs to the pantothenate synthetase family.</text>
</comment>
<feature type="binding site" evidence="8">
    <location>
        <position position="178"/>
    </location>
    <ligand>
        <name>ATP</name>
        <dbReference type="ChEBI" id="CHEBI:30616"/>
    </ligand>
</feature>
<dbReference type="GO" id="GO:0004592">
    <property type="term" value="F:pantoate-beta-alanine ligase activity"/>
    <property type="evidence" value="ECO:0007669"/>
    <property type="project" value="UniProtKB-UniRule"/>
</dbReference>
<comment type="subcellular location">
    <subcellularLocation>
        <location evidence="8">Cytoplasm</location>
    </subcellularLocation>
</comment>
<feature type="binding site" evidence="8">
    <location>
        <position position="61"/>
    </location>
    <ligand>
        <name>beta-alanine</name>
        <dbReference type="ChEBI" id="CHEBI:57966"/>
    </ligand>
</feature>
<feature type="binding site" evidence="8">
    <location>
        <begin position="30"/>
        <end position="37"/>
    </location>
    <ligand>
        <name>ATP</name>
        <dbReference type="ChEBI" id="CHEBI:30616"/>
    </ligand>
</feature>
<keyword evidence="10" id="KW-1185">Reference proteome</keyword>
<dbReference type="UniPathway" id="UPA00028">
    <property type="reaction ID" value="UER00005"/>
</dbReference>
<keyword evidence="8" id="KW-0963">Cytoplasm</keyword>
<dbReference type="EMBL" id="AP018052">
    <property type="protein sequence ID" value="BAZ94944.1"/>
    <property type="molecule type" value="Genomic_DNA"/>
</dbReference>
<dbReference type="KEGG" id="ttc:FOKN1_2573"/>
<dbReference type="SUPFAM" id="SSF52374">
    <property type="entry name" value="Nucleotidylyl transferase"/>
    <property type="match status" value="1"/>
</dbReference>
<evidence type="ECO:0000256" key="4">
    <source>
        <dbReference type="ARBA" id="ARBA00022655"/>
    </source>
</evidence>
<comment type="miscellaneous">
    <text evidence="8">The reaction proceeds by a bi uni uni bi ping pong mechanism.</text>
</comment>
<comment type="pathway">
    <text evidence="1 8">Cofactor biosynthesis; (R)-pantothenate biosynthesis; (R)-pantothenate from (R)-pantoate and beta-alanine: step 1/1.</text>
</comment>
<dbReference type="EC" id="6.3.2.1" evidence="8"/>
<accession>A0A1Z4VUS3</accession>
<feature type="binding site" evidence="8">
    <location>
        <position position="61"/>
    </location>
    <ligand>
        <name>(R)-pantoate</name>
        <dbReference type="ChEBI" id="CHEBI:15980"/>
    </ligand>
</feature>
<dbReference type="InterPro" id="IPR014729">
    <property type="entry name" value="Rossmann-like_a/b/a_fold"/>
</dbReference>
<feature type="binding site" evidence="8">
    <location>
        <position position="155"/>
    </location>
    <ligand>
        <name>(R)-pantoate</name>
        <dbReference type="ChEBI" id="CHEBI:15980"/>
    </ligand>
</feature>
<dbReference type="InterPro" id="IPR042176">
    <property type="entry name" value="Pantoate_ligase_C"/>
</dbReference>
<feature type="active site" description="Proton donor" evidence="8">
    <location>
        <position position="37"/>
    </location>
</feature>
<feature type="binding site" evidence="8">
    <location>
        <begin position="186"/>
        <end position="189"/>
    </location>
    <ligand>
        <name>ATP</name>
        <dbReference type="ChEBI" id="CHEBI:30616"/>
    </ligand>
</feature>
<dbReference type="InterPro" id="IPR003721">
    <property type="entry name" value="Pantoate_ligase"/>
</dbReference>
<organism evidence="9 10">
    <name type="scientific">Thiohalobacter thiocyanaticus</name>
    <dbReference type="NCBI Taxonomy" id="585455"/>
    <lineage>
        <taxon>Bacteria</taxon>
        <taxon>Pseudomonadati</taxon>
        <taxon>Pseudomonadota</taxon>
        <taxon>Gammaproteobacteria</taxon>
        <taxon>Thiohalobacterales</taxon>
        <taxon>Thiohalobacteraceae</taxon>
        <taxon>Thiohalobacter</taxon>
    </lineage>
</organism>
<comment type="subunit">
    <text evidence="8">Homodimer.</text>
</comment>
<evidence type="ECO:0000256" key="2">
    <source>
        <dbReference type="ARBA" id="ARBA00009256"/>
    </source>
</evidence>
<keyword evidence="5 8" id="KW-0547">Nucleotide-binding</keyword>
<dbReference type="PANTHER" id="PTHR21299">
    <property type="entry name" value="CYTIDYLATE KINASE/PANTOATE-BETA-ALANINE LIGASE"/>
    <property type="match status" value="1"/>
</dbReference>
<proteinExistence type="inferred from homology"/>
<dbReference type="Pfam" id="PF02569">
    <property type="entry name" value="Pantoate_ligase"/>
    <property type="match status" value="1"/>
</dbReference>
<evidence type="ECO:0000313" key="9">
    <source>
        <dbReference type="EMBL" id="BAZ94944.1"/>
    </source>
</evidence>
<evidence type="ECO:0000256" key="5">
    <source>
        <dbReference type="ARBA" id="ARBA00022741"/>
    </source>
</evidence>
<reference evidence="9 10" key="1">
    <citation type="submission" date="2017-05" db="EMBL/GenBank/DDBJ databases">
        <title>Thiocyanate degradation by Thiohalobacter thiocyanaticus FOKN1.</title>
        <authorList>
            <person name="Oshiki M."/>
            <person name="Fukushima T."/>
            <person name="Kawano S."/>
            <person name="Nakagawa J."/>
        </authorList>
    </citation>
    <scope>NUCLEOTIDE SEQUENCE [LARGE SCALE GENOMIC DNA]</scope>
    <source>
        <strain evidence="9 10">FOKN1</strain>
    </source>
</reference>
<dbReference type="NCBIfam" id="TIGR00125">
    <property type="entry name" value="cyt_tran_rel"/>
    <property type="match status" value="1"/>
</dbReference>
<dbReference type="GO" id="GO:0015940">
    <property type="term" value="P:pantothenate biosynthetic process"/>
    <property type="evidence" value="ECO:0007669"/>
    <property type="project" value="UniProtKB-UniRule"/>
</dbReference>
<evidence type="ECO:0000256" key="1">
    <source>
        <dbReference type="ARBA" id="ARBA00004990"/>
    </source>
</evidence>
<dbReference type="InterPro" id="IPR004821">
    <property type="entry name" value="Cyt_trans-like"/>
</dbReference>
<keyword evidence="3 8" id="KW-0436">Ligase</keyword>
<dbReference type="FunFam" id="3.40.50.620:FF:000013">
    <property type="entry name" value="Pantothenate synthetase"/>
    <property type="match status" value="1"/>
</dbReference>
<gene>
    <name evidence="8" type="primary">panC</name>
    <name evidence="9" type="ORF">FOKN1_2573</name>
</gene>
<comment type="catalytic activity">
    <reaction evidence="7 8">
        <text>(R)-pantoate + beta-alanine + ATP = (R)-pantothenate + AMP + diphosphate + H(+)</text>
        <dbReference type="Rhea" id="RHEA:10912"/>
        <dbReference type="ChEBI" id="CHEBI:15378"/>
        <dbReference type="ChEBI" id="CHEBI:15980"/>
        <dbReference type="ChEBI" id="CHEBI:29032"/>
        <dbReference type="ChEBI" id="CHEBI:30616"/>
        <dbReference type="ChEBI" id="CHEBI:33019"/>
        <dbReference type="ChEBI" id="CHEBI:57966"/>
        <dbReference type="ChEBI" id="CHEBI:456215"/>
        <dbReference type="EC" id="6.3.2.1"/>
    </reaction>
</comment>
<dbReference type="RefSeq" id="WP_096366979.1">
    <property type="nucleotide sequence ID" value="NZ_AP018052.1"/>
</dbReference>
<dbReference type="Gene3D" id="3.30.1300.10">
    <property type="entry name" value="Pantoate-beta-alanine ligase, C-terminal domain"/>
    <property type="match status" value="1"/>
</dbReference>